<reference evidence="2" key="1">
    <citation type="journal article" date="2020" name="Nat. Genet.">
        <title>Genomic diversifications of five Gossypium allopolyploid species and their impact on cotton improvement.</title>
        <authorList>
            <person name="Chen Z.J."/>
            <person name="Sreedasyam A."/>
            <person name="Ando A."/>
            <person name="Song Q."/>
            <person name="De Santiago L.M."/>
            <person name="Hulse-Kemp A.M."/>
            <person name="Ding M."/>
            <person name="Ye W."/>
            <person name="Kirkbride R.C."/>
            <person name="Jenkins J."/>
            <person name="Plott C."/>
            <person name="Lovell J."/>
            <person name="Lin Y.M."/>
            <person name="Vaughn R."/>
            <person name="Liu B."/>
            <person name="Simpson S."/>
            <person name="Scheffler B.E."/>
            <person name="Wen L."/>
            <person name="Saski C.A."/>
            <person name="Grover C.E."/>
            <person name="Hu G."/>
            <person name="Conover J.L."/>
            <person name="Carlson J.W."/>
            <person name="Shu S."/>
            <person name="Boston L.B."/>
            <person name="Williams M."/>
            <person name="Peterson D.G."/>
            <person name="McGee K."/>
            <person name="Jones D.C."/>
            <person name="Wendel J.F."/>
            <person name="Stelly D.M."/>
            <person name="Grimwood J."/>
            <person name="Schmutz J."/>
        </authorList>
    </citation>
    <scope>NUCLEOTIDE SEQUENCE [LARGE SCALE GENOMIC DNA]</scope>
    <source>
        <strain evidence="2">cv. 3-79</strain>
    </source>
</reference>
<name>A0A5J5NPK8_GOSBA</name>
<dbReference type="OrthoDB" id="10606945at2759"/>
<accession>A0A5J5NPK8</accession>
<dbReference type="Proteomes" id="UP000327439">
    <property type="component" value="Chromosome D13"/>
</dbReference>
<sequence length="57" mass="6747">MSINHHHMRHGNWWYSLKPQGPQPHSSRRTWQHMADHQVSVHSTFNQSKEGGLLVTY</sequence>
<keyword evidence="2" id="KW-1185">Reference proteome</keyword>
<organism evidence="1 2">
    <name type="scientific">Gossypium barbadense</name>
    <name type="common">Sea Island cotton</name>
    <name type="synonym">Hibiscus barbadensis</name>
    <dbReference type="NCBI Taxonomy" id="3634"/>
    <lineage>
        <taxon>Eukaryota</taxon>
        <taxon>Viridiplantae</taxon>
        <taxon>Streptophyta</taxon>
        <taxon>Embryophyta</taxon>
        <taxon>Tracheophyta</taxon>
        <taxon>Spermatophyta</taxon>
        <taxon>Magnoliopsida</taxon>
        <taxon>eudicotyledons</taxon>
        <taxon>Gunneridae</taxon>
        <taxon>Pentapetalae</taxon>
        <taxon>rosids</taxon>
        <taxon>malvids</taxon>
        <taxon>Malvales</taxon>
        <taxon>Malvaceae</taxon>
        <taxon>Malvoideae</taxon>
        <taxon>Gossypium</taxon>
    </lineage>
</organism>
<evidence type="ECO:0000313" key="1">
    <source>
        <dbReference type="EMBL" id="KAB1994661.1"/>
    </source>
</evidence>
<evidence type="ECO:0000313" key="2">
    <source>
        <dbReference type="Proteomes" id="UP000327439"/>
    </source>
</evidence>
<dbReference type="EMBL" id="CM018227">
    <property type="protein sequence ID" value="KAB1994661.1"/>
    <property type="molecule type" value="Genomic_DNA"/>
</dbReference>
<gene>
    <name evidence="1" type="ORF">ES319_D13G113800v1</name>
</gene>
<proteinExistence type="predicted"/>
<dbReference type="AlphaFoldDB" id="A0A5J5NPK8"/>
<protein>
    <submittedName>
        <fullName evidence="1">Uncharacterized protein</fullName>
    </submittedName>
</protein>